<dbReference type="AlphaFoldDB" id="A0A6B0HYK4"/>
<evidence type="ECO:0000313" key="2">
    <source>
        <dbReference type="Proteomes" id="UP000477070"/>
    </source>
</evidence>
<evidence type="ECO:0000313" key="1">
    <source>
        <dbReference type="EMBL" id="MWV69661.1"/>
    </source>
</evidence>
<protein>
    <submittedName>
        <fullName evidence="1">Uncharacterized protein</fullName>
    </submittedName>
</protein>
<name>A0A6B0HYK4_9HELI</name>
<accession>A0A6B0HYK4</accession>
<dbReference type="EMBL" id="QBIU01000001">
    <property type="protein sequence ID" value="MWV69661.1"/>
    <property type="molecule type" value="Genomic_DNA"/>
</dbReference>
<organism evidence="1 2">
    <name type="scientific">Helicobacter saguini</name>
    <dbReference type="NCBI Taxonomy" id="1548018"/>
    <lineage>
        <taxon>Bacteria</taxon>
        <taxon>Pseudomonadati</taxon>
        <taxon>Campylobacterota</taxon>
        <taxon>Epsilonproteobacteria</taxon>
        <taxon>Campylobacterales</taxon>
        <taxon>Helicobacteraceae</taxon>
        <taxon>Helicobacter</taxon>
    </lineage>
</organism>
<dbReference type="RefSeq" id="WP_160659325.1">
    <property type="nucleotide sequence ID" value="NZ_JRMP02000002.1"/>
</dbReference>
<comment type="caution">
    <text evidence="1">The sequence shown here is derived from an EMBL/GenBank/DDBJ whole genome shotgun (WGS) entry which is preliminary data.</text>
</comment>
<gene>
    <name evidence="1" type="ORF">DCO61_06505</name>
</gene>
<sequence length="56" mass="6830">MYINPKTFKSARISFYKTRNLYLIDRKYSIKNVENIQDYRINSIDTSNKDLPINRR</sequence>
<reference evidence="1 2" key="1">
    <citation type="submission" date="2019-12" db="EMBL/GenBank/DDBJ databases">
        <title>Multi-Generational Helicobacter saguini Isolates.</title>
        <authorList>
            <person name="Mannion A."/>
            <person name="Shen Z."/>
            <person name="Fox J.G."/>
        </authorList>
    </citation>
    <scope>NUCLEOTIDE SEQUENCE [LARGE SCALE GENOMIC DNA]</scope>
    <source>
        <strain evidence="2">16-048 (F4)</strain>
    </source>
</reference>
<proteinExistence type="predicted"/>
<dbReference type="Proteomes" id="UP000477070">
    <property type="component" value="Unassembled WGS sequence"/>
</dbReference>